<evidence type="ECO:0000256" key="3">
    <source>
        <dbReference type="RuleBase" id="RU003560"/>
    </source>
</evidence>
<protein>
    <submittedName>
        <fullName evidence="4">Aspartate aminotransferase family protein</fullName>
    </submittedName>
</protein>
<organism evidence="4 5">
    <name type="scientific">Thermogymnomonas acidicola</name>
    <dbReference type="NCBI Taxonomy" id="399579"/>
    <lineage>
        <taxon>Archaea</taxon>
        <taxon>Methanobacteriati</taxon>
        <taxon>Thermoplasmatota</taxon>
        <taxon>Thermoplasmata</taxon>
        <taxon>Thermoplasmatales</taxon>
        <taxon>Thermogymnomonas</taxon>
    </lineage>
</organism>
<dbReference type="EMBL" id="BMNY01000001">
    <property type="protein sequence ID" value="GGM70612.1"/>
    <property type="molecule type" value="Genomic_DNA"/>
</dbReference>
<dbReference type="InterPro" id="IPR015422">
    <property type="entry name" value="PyrdxlP-dep_Trfase_small"/>
</dbReference>
<dbReference type="GO" id="GO:0005829">
    <property type="term" value="C:cytosol"/>
    <property type="evidence" value="ECO:0007669"/>
    <property type="project" value="TreeGrafter"/>
</dbReference>
<dbReference type="AlphaFoldDB" id="A0AA37BQN1"/>
<keyword evidence="2 3" id="KW-0663">Pyridoxal phosphate</keyword>
<comment type="similarity">
    <text evidence="1 3">Belongs to the class-III pyridoxal-phosphate-dependent aminotransferase family.</text>
</comment>
<dbReference type="GO" id="GO:0008483">
    <property type="term" value="F:transaminase activity"/>
    <property type="evidence" value="ECO:0007669"/>
    <property type="project" value="UniProtKB-KW"/>
</dbReference>
<comment type="caution">
    <text evidence="4">The sequence shown here is derived from an EMBL/GenBank/DDBJ whole genome shotgun (WGS) entry which is preliminary data.</text>
</comment>
<dbReference type="Gene3D" id="3.90.1150.10">
    <property type="entry name" value="Aspartate Aminotransferase, domain 1"/>
    <property type="match status" value="1"/>
</dbReference>
<reference evidence="4" key="1">
    <citation type="journal article" date="2014" name="Int. J. Syst. Evol. Microbiol.">
        <title>Complete genome sequence of Corynebacterium casei LMG S-19264T (=DSM 44701T), isolated from a smear-ripened cheese.</title>
        <authorList>
            <consortium name="US DOE Joint Genome Institute (JGI-PGF)"/>
            <person name="Walter F."/>
            <person name="Albersmeier A."/>
            <person name="Kalinowski J."/>
            <person name="Ruckert C."/>
        </authorList>
    </citation>
    <scope>NUCLEOTIDE SEQUENCE</scope>
    <source>
        <strain evidence="4">JCM 13583</strain>
    </source>
</reference>
<dbReference type="Gene3D" id="3.40.640.10">
    <property type="entry name" value="Type I PLP-dependent aspartate aminotransferase-like (Major domain)"/>
    <property type="match status" value="1"/>
</dbReference>
<evidence type="ECO:0000256" key="2">
    <source>
        <dbReference type="ARBA" id="ARBA00022898"/>
    </source>
</evidence>
<reference evidence="4" key="2">
    <citation type="submission" date="2022-09" db="EMBL/GenBank/DDBJ databases">
        <authorList>
            <person name="Sun Q."/>
            <person name="Ohkuma M."/>
        </authorList>
    </citation>
    <scope>NUCLEOTIDE SEQUENCE</scope>
    <source>
        <strain evidence="4">JCM 13583</strain>
    </source>
</reference>
<dbReference type="Proteomes" id="UP000632195">
    <property type="component" value="Unassembled WGS sequence"/>
</dbReference>
<accession>A0AA37BQN1</accession>
<dbReference type="PIRSF" id="PIRSF000521">
    <property type="entry name" value="Transaminase_4ab_Lys_Orn"/>
    <property type="match status" value="1"/>
</dbReference>
<keyword evidence="4" id="KW-0808">Transferase</keyword>
<sequence length="454" mass="50971">MGAIQGSTYDRERVSRVTKEHTYGTWRKQGPWNPLVVERAEGVYFYDKDGKAYLDFSSQLMCSNLGHSNSNVIEAMHRQAEKLAYIQPSYTIDARAELAEELSSVLPGNLDRFFFGTSGTEANEAAVKIIRMYNSSSGKVKIISMYNSYHGSTAASISLTGDFRRIQAEPDFGINGVVHAPPPYCYRCPFGLKYPDCGLACADYIEYMIKNEGNVGGLIMEPVTGTNGVVIPPPGYMERVREITEENDVIMVTDEVMSGWGRTGEWFAVDHWNIKPDILTTAKGITSAYFPLSLTATDRRISEYFEDHYFAHGHTYEAHPVGMAAATAAIREYKRLNLIERAREMGKYLSGRLEELRERHPSVGDVRSIGLFAAVEIVRNRETREPFNTYRDKVEGRPLMTDRIASEMMKKGVYVNTWVSHFVIAPPLIITKEEIDAGVSAMDDALRLADSEVK</sequence>
<dbReference type="InterPro" id="IPR015424">
    <property type="entry name" value="PyrdxlP-dep_Trfase"/>
</dbReference>
<evidence type="ECO:0000313" key="5">
    <source>
        <dbReference type="Proteomes" id="UP000632195"/>
    </source>
</evidence>
<evidence type="ECO:0000313" key="4">
    <source>
        <dbReference type="EMBL" id="GGM70612.1"/>
    </source>
</evidence>
<dbReference type="InterPro" id="IPR005814">
    <property type="entry name" value="Aminotrans_3"/>
</dbReference>
<gene>
    <name evidence="4" type="ORF">GCM10007108_05760</name>
</gene>
<proteinExistence type="inferred from homology"/>
<dbReference type="Pfam" id="PF00202">
    <property type="entry name" value="Aminotran_3"/>
    <property type="match status" value="1"/>
</dbReference>
<keyword evidence="5" id="KW-1185">Reference proteome</keyword>
<dbReference type="InterPro" id="IPR015421">
    <property type="entry name" value="PyrdxlP-dep_Trfase_major"/>
</dbReference>
<dbReference type="CDD" id="cd00610">
    <property type="entry name" value="OAT_like"/>
    <property type="match status" value="1"/>
</dbReference>
<evidence type="ECO:0000256" key="1">
    <source>
        <dbReference type="ARBA" id="ARBA00008954"/>
    </source>
</evidence>
<dbReference type="SUPFAM" id="SSF53383">
    <property type="entry name" value="PLP-dependent transferases"/>
    <property type="match status" value="1"/>
</dbReference>
<dbReference type="PANTHER" id="PTHR43094">
    <property type="entry name" value="AMINOTRANSFERASE"/>
    <property type="match status" value="1"/>
</dbReference>
<keyword evidence="4" id="KW-0032">Aminotransferase</keyword>
<name>A0AA37BQN1_9ARCH</name>
<dbReference type="RefSeq" id="WP_188680154.1">
    <property type="nucleotide sequence ID" value="NZ_BMNY01000001.1"/>
</dbReference>
<dbReference type="PANTHER" id="PTHR43094:SF1">
    <property type="entry name" value="AMINOTRANSFERASE CLASS-III"/>
    <property type="match status" value="1"/>
</dbReference>
<dbReference type="GO" id="GO:0030170">
    <property type="term" value="F:pyridoxal phosphate binding"/>
    <property type="evidence" value="ECO:0007669"/>
    <property type="project" value="InterPro"/>
</dbReference>